<dbReference type="Proteomes" id="UP000708576">
    <property type="component" value="Unassembled WGS sequence"/>
</dbReference>
<comment type="caution">
    <text evidence="14">The sequence shown here is derived from an EMBL/GenBank/DDBJ whole genome shotgun (WGS) entry which is preliminary data.</text>
</comment>
<sequence length="798" mass="89279">MKLRYIFAMVVAIAITMPSISQEKKKTRKEVLSMTMEEMSSLPLEELMDLMDIVGVSSMEELYDLLLNKDVTSASKKKESLFDSPLSTTVLSHEEIQSSGATSIEEALRLVPGVIVREKTNGNYDVHIRGLDNLPPKNMMLQSENTSTLVMINGRPVFNYAMGGIIWESLPVSLGDIDRIEVVRGPSSALYGPNAVSGAINIITQTIDSSTPLLSANIQGGNLNTYMGDIGIRKQLSSKVSIGVTGNYEVRNRNSDELFIFKEGAKFTKDEFETLTDGNGYTYIDPNDNIDELFPDPELSKEKAGVNGYLSYQINSDAIINLSGGYQYSFANTTTLGDNATSIAGRESKTSYVDLNANIYGFDVQGSYMFGFQDFGVGNLGFQTDMGQLNSNIEYNWQLKNLSVRPGLNYMSVFYDDTKHIPELGAGFFNGKKDMNIFATSLRLDYLATEKLRLVAALRAEKYSHSDQWTPSWQFISSYKINDKNNIRAVYSRANRSPFIIDMHSNFLWDREGRPSPDYIYFGGNENMDVMVSDLIEVGFRTRPVKNILLDIEAFYSKSKNFTVLAPDSTNFTLPIAMVGADPTILAMPTVTAYMRYQNIELEAEQKGITVSLDWVISEKLVAKSHLTVQQTKLDNYKPVTRDEIIGLQANAIYPSDGSNGLLAQKIYESAISGQIPQYPDMTSLSVSTDLKPTDYENDFKHEATPSFWGSVGVDYRPIDKLNIFTNAYFYGKQTFLNQYDTYNVDSKVLLNLKANYQMSKSLSLFVNMRNLLNDDKNEFAAMDNIGGLYLTGINFKL</sequence>
<feature type="domain" description="TonB-dependent receptor-like beta-barrel" evidence="12">
    <location>
        <begin position="275"/>
        <end position="772"/>
    </location>
</feature>
<dbReference type="RefSeq" id="WP_212212252.1">
    <property type="nucleotide sequence ID" value="NZ_JAGUCO010000001.1"/>
</dbReference>
<feature type="domain" description="TonB-dependent receptor plug" evidence="13">
    <location>
        <begin position="81"/>
        <end position="199"/>
    </location>
</feature>
<dbReference type="SUPFAM" id="SSF56935">
    <property type="entry name" value="Porins"/>
    <property type="match status" value="1"/>
</dbReference>
<evidence type="ECO:0000256" key="6">
    <source>
        <dbReference type="ARBA" id="ARBA00023077"/>
    </source>
</evidence>
<evidence type="ECO:0000259" key="13">
    <source>
        <dbReference type="Pfam" id="PF07715"/>
    </source>
</evidence>
<comment type="subcellular location">
    <subcellularLocation>
        <location evidence="1 10">Cell outer membrane</location>
        <topology evidence="1 10">Multi-pass membrane protein</topology>
    </subcellularLocation>
</comment>
<proteinExistence type="inferred from homology"/>
<dbReference type="InterPro" id="IPR037066">
    <property type="entry name" value="Plug_dom_sf"/>
</dbReference>
<dbReference type="PANTHER" id="PTHR30069:SF29">
    <property type="entry name" value="HEMOGLOBIN AND HEMOGLOBIN-HAPTOGLOBIN-BINDING PROTEIN 1-RELATED"/>
    <property type="match status" value="1"/>
</dbReference>
<dbReference type="EMBL" id="JAGUCO010000001">
    <property type="protein sequence ID" value="MBS2096803.1"/>
    <property type="molecule type" value="Genomic_DNA"/>
</dbReference>
<reference evidence="14 15" key="1">
    <citation type="journal article" date="2015" name="Int. J. Syst. Evol. Microbiol.">
        <title>Carboxylicivirga linearis sp. nov., isolated from a sea cucumber culture pond.</title>
        <authorList>
            <person name="Wang F.Q."/>
            <person name="Zhou Y.X."/>
            <person name="Lin X.Z."/>
            <person name="Chen G.J."/>
            <person name="Du Z.J."/>
        </authorList>
    </citation>
    <scope>NUCLEOTIDE SEQUENCE [LARGE SCALE GENOMIC DNA]</scope>
    <source>
        <strain evidence="14 15">FB218</strain>
    </source>
</reference>
<evidence type="ECO:0000256" key="5">
    <source>
        <dbReference type="ARBA" id="ARBA00022729"/>
    </source>
</evidence>
<evidence type="ECO:0000256" key="10">
    <source>
        <dbReference type="PROSITE-ProRule" id="PRU01360"/>
    </source>
</evidence>
<evidence type="ECO:0000313" key="14">
    <source>
        <dbReference type="EMBL" id="MBS2096803.1"/>
    </source>
</evidence>
<dbReference type="PANTHER" id="PTHR30069">
    <property type="entry name" value="TONB-DEPENDENT OUTER MEMBRANE RECEPTOR"/>
    <property type="match status" value="1"/>
</dbReference>
<keyword evidence="15" id="KW-1185">Reference proteome</keyword>
<keyword evidence="7 10" id="KW-0472">Membrane</keyword>
<keyword evidence="8 14" id="KW-0675">Receptor</keyword>
<organism evidence="14 15">
    <name type="scientific">Carboxylicivirga linearis</name>
    <dbReference type="NCBI Taxonomy" id="1628157"/>
    <lineage>
        <taxon>Bacteria</taxon>
        <taxon>Pseudomonadati</taxon>
        <taxon>Bacteroidota</taxon>
        <taxon>Bacteroidia</taxon>
        <taxon>Marinilabiliales</taxon>
        <taxon>Marinilabiliaceae</taxon>
        <taxon>Carboxylicivirga</taxon>
    </lineage>
</organism>
<keyword evidence="2 10" id="KW-0813">Transport</keyword>
<dbReference type="InterPro" id="IPR000531">
    <property type="entry name" value="Beta-barrel_TonB"/>
</dbReference>
<evidence type="ECO:0000256" key="2">
    <source>
        <dbReference type="ARBA" id="ARBA00022448"/>
    </source>
</evidence>
<dbReference type="Pfam" id="PF07715">
    <property type="entry name" value="Plug"/>
    <property type="match status" value="1"/>
</dbReference>
<comment type="similarity">
    <text evidence="10 11">Belongs to the TonB-dependent receptor family.</text>
</comment>
<evidence type="ECO:0000256" key="7">
    <source>
        <dbReference type="ARBA" id="ARBA00023136"/>
    </source>
</evidence>
<evidence type="ECO:0000259" key="12">
    <source>
        <dbReference type="Pfam" id="PF00593"/>
    </source>
</evidence>
<keyword evidence="4 10" id="KW-0812">Transmembrane</keyword>
<evidence type="ECO:0000256" key="11">
    <source>
        <dbReference type="RuleBase" id="RU003357"/>
    </source>
</evidence>
<evidence type="ECO:0000256" key="4">
    <source>
        <dbReference type="ARBA" id="ARBA00022692"/>
    </source>
</evidence>
<accession>A0ABS5JPN1</accession>
<evidence type="ECO:0000256" key="9">
    <source>
        <dbReference type="ARBA" id="ARBA00023237"/>
    </source>
</evidence>
<dbReference type="InterPro" id="IPR036942">
    <property type="entry name" value="Beta-barrel_TonB_sf"/>
</dbReference>
<dbReference type="InterPro" id="IPR012910">
    <property type="entry name" value="Plug_dom"/>
</dbReference>
<protein>
    <submittedName>
        <fullName evidence="14">TonB-dependent receptor</fullName>
    </submittedName>
</protein>
<dbReference type="InterPro" id="IPR039426">
    <property type="entry name" value="TonB-dep_rcpt-like"/>
</dbReference>
<evidence type="ECO:0000313" key="15">
    <source>
        <dbReference type="Proteomes" id="UP000708576"/>
    </source>
</evidence>
<dbReference type="Pfam" id="PF00593">
    <property type="entry name" value="TonB_dep_Rec_b-barrel"/>
    <property type="match status" value="1"/>
</dbReference>
<keyword evidence="5" id="KW-0732">Signal</keyword>
<dbReference type="PROSITE" id="PS52016">
    <property type="entry name" value="TONB_DEPENDENT_REC_3"/>
    <property type="match status" value="1"/>
</dbReference>
<evidence type="ECO:0000256" key="8">
    <source>
        <dbReference type="ARBA" id="ARBA00023170"/>
    </source>
</evidence>
<keyword evidence="9 10" id="KW-0998">Cell outer membrane</keyword>
<evidence type="ECO:0000256" key="1">
    <source>
        <dbReference type="ARBA" id="ARBA00004571"/>
    </source>
</evidence>
<keyword evidence="6 11" id="KW-0798">TonB box</keyword>
<dbReference type="Gene3D" id="2.40.170.20">
    <property type="entry name" value="TonB-dependent receptor, beta-barrel domain"/>
    <property type="match status" value="1"/>
</dbReference>
<dbReference type="Gene3D" id="2.170.130.10">
    <property type="entry name" value="TonB-dependent receptor, plug domain"/>
    <property type="match status" value="1"/>
</dbReference>
<keyword evidence="3 10" id="KW-1134">Transmembrane beta strand</keyword>
<evidence type="ECO:0000256" key="3">
    <source>
        <dbReference type="ARBA" id="ARBA00022452"/>
    </source>
</evidence>
<gene>
    <name evidence="14" type="ORF">KEM10_00850</name>
</gene>
<name>A0ABS5JPN1_9BACT</name>